<evidence type="ECO:0000256" key="7">
    <source>
        <dbReference type="HAMAP-Rule" id="MF_01894"/>
    </source>
</evidence>
<dbReference type="PANTHER" id="PTHR42963">
    <property type="entry name" value="CHROMOSOME PARTITION PROTEIN MUKB"/>
    <property type="match status" value="1"/>
</dbReference>
<keyword evidence="4 7" id="KW-0175">Coiled coil</keyword>
<dbReference type="Pfam" id="PF02463">
    <property type="entry name" value="SMC_N"/>
    <property type="match status" value="1"/>
</dbReference>
<dbReference type="GO" id="GO:0005737">
    <property type="term" value="C:cytoplasm"/>
    <property type="evidence" value="ECO:0007669"/>
    <property type="project" value="UniProtKB-SubCell"/>
</dbReference>
<evidence type="ECO:0000256" key="5">
    <source>
        <dbReference type="ARBA" id="ARBA00023067"/>
    </source>
</evidence>
<feature type="coiled-coil region" evidence="7">
    <location>
        <begin position="318"/>
        <end position="415"/>
    </location>
</feature>
<dbReference type="FunFam" id="3.40.50.300:FF:000984">
    <property type="entry name" value="Chromosome partition protein Smc"/>
    <property type="match status" value="1"/>
</dbReference>
<dbReference type="GO" id="GO:0030261">
    <property type="term" value="P:chromosome condensation"/>
    <property type="evidence" value="ECO:0007669"/>
    <property type="project" value="UniProtKB-KW"/>
</dbReference>
<dbReference type="SUPFAM" id="SSF52540">
    <property type="entry name" value="P-loop containing nucleoside triphosphate hydrolases"/>
    <property type="match status" value="1"/>
</dbReference>
<dbReference type="SUPFAM" id="SSF57997">
    <property type="entry name" value="Tropomyosin"/>
    <property type="match status" value="1"/>
</dbReference>
<dbReference type="Gene3D" id="1.20.5.170">
    <property type="match status" value="1"/>
</dbReference>
<comment type="function">
    <text evidence="7">Required for chromosome condensation and partitioning.</text>
</comment>
<dbReference type="Gene3D" id="1.20.5.340">
    <property type="match status" value="1"/>
</dbReference>
<comment type="subunit">
    <text evidence="7">Homodimer.</text>
</comment>
<dbReference type="Gene3D" id="3.40.50.300">
    <property type="entry name" value="P-loop containing nucleotide triphosphate hydrolases"/>
    <property type="match status" value="2"/>
</dbReference>
<dbReference type="Proteomes" id="UP000823638">
    <property type="component" value="Unassembled WGS sequence"/>
</dbReference>
<evidence type="ECO:0000256" key="4">
    <source>
        <dbReference type="ARBA" id="ARBA00023054"/>
    </source>
</evidence>
<evidence type="ECO:0000256" key="8">
    <source>
        <dbReference type="SAM" id="MobiDB-lite"/>
    </source>
</evidence>
<comment type="similarity">
    <text evidence="7">Belongs to the SMC family.</text>
</comment>
<comment type="caution">
    <text evidence="10">The sequence shown here is derived from an EMBL/GenBank/DDBJ whole genome shotgun (WGS) entry which is preliminary data.</text>
</comment>
<dbReference type="PIRSF" id="PIRSF005719">
    <property type="entry name" value="SMC"/>
    <property type="match status" value="1"/>
</dbReference>
<dbReference type="EMBL" id="JADIMM010000082">
    <property type="protein sequence ID" value="MBO8457972.1"/>
    <property type="molecule type" value="Genomic_DNA"/>
</dbReference>
<dbReference type="GO" id="GO:0003677">
    <property type="term" value="F:DNA binding"/>
    <property type="evidence" value="ECO:0007669"/>
    <property type="project" value="UniProtKB-UniRule"/>
</dbReference>
<dbReference type="InterPro" id="IPR024704">
    <property type="entry name" value="SMC"/>
</dbReference>
<evidence type="ECO:0000256" key="3">
    <source>
        <dbReference type="ARBA" id="ARBA00022840"/>
    </source>
</evidence>
<feature type="compositionally biased region" description="Polar residues" evidence="8">
    <location>
        <begin position="976"/>
        <end position="986"/>
    </location>
</feature>
<dbReference type="PANTHER" id="PTHR42963:SF1">
    <property type="entry name" value="DUF4476 DOMAIN-CONTAINING PROTEIN"/>
    <property type="match status" value="1"/>
</dbReference>
<evidence type="ECO:0000256" key="1">
    <source>
        <dbReference type="ARBA" id="ARBA00022490"/>
    </source>
</evidence>
<evidence type="ECO:0000256" key="6">
    <source>
        <dbReference type="ARBA" id="ARBA00023125"/>
    </source>
</evidence>
<evidence type="ECO:0000259" key="9">
    <source>
        <dbReference type="Pfam" id="PF02463"/>
    </source>
</evidence>
<comment type="domain">
    <text evidence="7">Contains large globular domains required for ATP hydrolysis at each terminus and a third globular domain forming a flexible hinge near the middle of the molecule. These domains are separated by coiled-coil structures.</text>
</comment>
<dbReference type="HAMAP" id="MF_01894">
    <property type="entry name" value="Smc_prok"/>
    <property type="match status" value="1"/>
</dbReference>
<dbReference type="InterPro" id="IPR003395">
    <property type="entry name" value="RecF/RecN/SMC_N"/>
</dbReference>
<dbReference type="GO" id="GO:0005524">
    <property type="term" value="F:ATP binding"/>
    <property type="evidence" value="ECO:0007669"/>
    <property type="project" value="UniProtKB-UniRule"/>
</dbReference>
<dbReference type="AlphaFoldDB" id="A0A9D9HPR7"/>
<proteinExistence type="inferred from homology"/>
<dbReference type="InterPro" id="IPR011890">
    <property type="entry name" value="SMC_prok"/>
</dbReference>
<dbReference type="GO" id="GO:0007062">
    <property type="term" value="P:sister chromatid cohesion"/>
    <property type="evidence" value="ECO:0007669"/>
    <property type="project" value="InterPro"/>
</dbReference>
<evidence type="ECO:0000313" key="10">
    <source>
        <dbReference type="EMBL" id="MBO8457972.1"/>
    </source>
</evidence>
<feature type="region of interest" description="Disordered" evidence="8">
    <location>
        <begin position="939"/>
        <end position="986"/>
    </location>
</feature>
<evidence type="ECO:0000313" key="11">
    <source>
        <dbReference type="Proteomes" id="UP000823638"/>
    </source>
</evidence>
<feature type="coiled-coil region" evidence="7">
    <location>
        <begin position="532"/>
        <end position="773"/>
    </location>
</feature>
<feature type="domain" description="RecF/RecN/SMC N-terminal" evidence="9">
    <location>
        <begin position="2"/>
        <end position="913"/>
    </location>
</feature>
<dbReference type="InterPro" id="IPR027417">
    <property type="entry name" value="P-loop_NTPase"/>
</dbReference>
<feature type="binding site" evidence="7">
    <location>
        <begin position="32"/>
        <end position="39"/>
    </location>
    <ligand>
        <name>ATP</name>
        <dbReference type="ChEBI" id="CHEBI:30616"/>
    </ligand>
</feature>
<feature type="coiled-coil region" evidence="7">
    <location>
        <begin position="167"/>
        <end position="201"/>
    </location>
</feature>
<sequence>MFLKSLEIFGFKSFADRTKIQFLDGITALLGPNGCGKSNVVDAVKWVLGEQASKTLRAGKMEDVIFKGTDTRKPLNVAEVTLTISNDGGILPLEYSEIAIKRRLYRSGESEYFVNGQPAKLKDIRELFWDTGVGKAAYSVMEQGKIDQILSSKPEERRYFFEEAAGITRYKARGAEAERNLQRTEENMRQAEGILAEVKRSHDTLKVQAEKAVKYRDFKEEIFQTELDIQLLKLKSFTRDRDSRNEELEKIKGKQAQVRAEIEAINASLEQNMDVVNTMEKQISQLNQEIYGLAIEQKAKMDKAKLITSQRNDSKVKLEHIESRIRSAKETVENLRDEVDEQDALIHDFTKRVGEIKENIASFEDNIQKTSLHITNNDNQVVEIEKSIQDLDREKEAMEEELASITENIVTELDKSLKDAGYSSSIRLEKQEAVENSLKQLKIMVEGRNNIFADLKSSGASSESLIEAGTKAFSEIISALNDLESNLLAFTKSLPGFIDDFLAPEGIITKKRSVDQRISENREKVRLKKENISTLRTENINLSEKIEEYKNTLSDLNLDMVRVQTQIKSVEEQAGLIKRQLASQEAALKELENEHFSESKRLEEFDEQIGDLESEIADLEHKGRAITSQLTKLEDDIKSRNTDLSEKQEDLNKKSAEVGKYSGMIEKLNMEVVTSETEIRNLKNNFQEQYSRDLMEFEEKMYTINVPAGELREKLSQIRQKIKELGSVNFMAIEEFAEVKERYELLSKQLEDLKKAREDLSRITQEIRAESSELFMATYNKIKKNFHNMFRRLFGGGRAEIRLLDPANVLESGIDILAQPPGKKMESISLLSGGERSMTAVSLLFAAYMVKPSPFCLLDEIDAALDDQNVLRFVTTLREFSSKSQYIVITHNKKTGIGSSHLLGVTMQEPGVTKVITIKMQSEPGVFQETLPDIEPFEEEDVEPETDVYLPPHVLTRGGRVQETGEQTGPEDASGETVSQNEHNEE</sequence>
<dbReference type="InterPro" id="IPR050308">
    <property type="entry name" value="MukB/SMC"/>
</dbReference>
<reference evidence="10" key="1">
    <citation type="submission" date="2020-10" db="EMBL/GenBank/DDBJ databases">
        <authorList>
            <person name="Gilroy R."/>
        </authorList>
    </citation>
    <scope>NUCLEOTIDE SEQUENCE</scope>
    <source>
        <strain evidence="10">10532</strain>
    </source>
</reference>
<keyword evidence="1 7" id="KW-0963">Cytoplasm</keyword>
<comment type="subcellular location">
    <subcellularLocation>
        <location evidence="7">Cytoplasm</location>
    </subcellularLocation>
</comment>
<evidence type="ECO:0000256" key="2">
    <source>
        <dbReference type="ARBA" id="ARBA00022741"/>
    </source>
</evidence>
<dbReference type="GO" id="GO:0016887">
    <property type="term" value="F:ATP hydrolysis activity"/>
    <property type="evidence" value="ECO:0007669"/>
    <property type="project" value="InterPro"/>
</dbReference>
<organism evidence="10 11">
    <name type="scientific">Candidatus Gallitreponema excrementavium</name>
    <dbReference type="NCBI Taxonomy" id="2840840"/>
    <lineage>
        <taxon>Bacteria</taxon>
        <taxon>Pseudomonadati</taxon>
        <taxon>Spirochaetota</taxon>
        <taxon>Spirochaetia</taxon>
        <taxon>Spirochaetales</taxon>
        <taxon>Candidatus Gallitreponema</taxon>
    </lineage>
</organism>
<keyword evidence="2 7" id="KW-0547">Nucleotide-binding</keyword>
<dbReference type="GO" id="GO:0007059">
    <property type="term" value="P:chromosome segregation"/>
    <property type="evidence" value="ECO:0007669"/>
    <property type="project" value="UniProtKB-UniRule"/>
</dbReference>
<dbReference type="Gene3D" id="6.10.140.1720">
    <property type="match status" value="1"/>
</dbReference>
<keyword evidence="5" id="KW-0226">DNA condensation</keyword>
<gene>
    <name evidence="7" type="primary">smc</name>
    <name evidence="10" type="ORF">IAA81_07065</name>
</gene>
<protein>
    <recommendedName>
        <fullName evidence="7">Chromosome partition protein Smc</fullName>
    </recommendedName>
</protein>
<dbReference type="GO" id="GO:0006260">
    <property type="term" value="P:DNA replication"/>
    <property type="evidence" value="ECO:0007669"/>
    <property type="project" value="UniProtKB-UniRule"/>
</dbReference>
<reference evidence="10" key="2">
    <citation type="journal article" date="2021" name="PeerJ">
        <title>Extensive microbial diversity within the chicken gut microbiome revealed by metagenomics and culture.</title>
        <authorList>
            <person name="Gilroy R."/>
            <person name="Ravi A."/>
            <person name="Getino M."/>
            <person name="Pursley I."/>
            <person name="Horton D.L."/>
            <person name="Alikhan N.F."/>
            <person name="Baker D."/>
            <person name="Gharbi K."/>
            <person name="Hall N."/>
            <person name="Watson M."/>
            <person name="Adriaenssens E.M."/>
            <person name="Foster-Nyarko E."/>
            <person name="Jarju S."/>
            <person name="Secka A."/>
            <person name="Antonio M."/>
            <person name="Oren A."/>
            <person name="Chaudhuri R.R."/>
            <person name="La Ragione R."/>
            <person name="Hildebrand F."/>
            <person name="Pallen M.J."/>
        </authorList>
    </citation>
    <scope>NUCLEOTIDE SEQUENCE</scope>
    <source>
        <strain evidence="10">10532</strain>
    </source>
</reference>
<keyword evidence="6 7" id="KW-0238">DNA-binding</keyword>
<name>A0A9D9HPR7_9SPIR</name>
<accession>A0A9D9HPR7</accession>
<keyword evidence="3 7" id="KW-0067">ATP-binding</keyword>